<evidence type="ECO:0000256" key="9">
    <source>
        <dbReference type="ARBA" id="ARBA00023455"/>
    </source>
</evidence>
<dbReference type="PROSITE" id="PS00211">
    <property type="entry name" value="ABC_TRANSPORTER_1"/>
    <property type="match status" value="1"/>
</dbReference>
<evidence type="ECO:0000259" key="12">
    <source>
        <dbReference type="PROSITE" id="PS50929"/>
    </source>
</evidence>
<dbReference type="GO" id="GO:0015421">
    <property type="term" value="F:ABC-type oligopeptide transporter activity"/>
    <property type="evidence" value="ECO:0007669"/>
    <property type="project" value="TreeGrafter"/>
</dbReference>
<dbReference type="InterPro" id="IPR027417">
    <property type="entry name" value="P-loop_NTPase"/>
</dbReference>
<keyword evidence="2" id="KW-0813">Transport</keyword>
<proteinExistence type="inferred from homology"/>
<dbReference type="GO" id="GO:0005886">
    <property type="term" value="C:plasma membrane"/>
    <property type="evidence" value="ECO:0007669"/>
    <property type="project" value="UniProtKB-SubCell"/>
</dbReference>
<dbReference type="GO" id="GO:0016887">
    <property type="term" value="F:ATP hydrolysis activity"/>
    <property type="evidence" value="ECO:0007669"/>
    <property type="project" value="InterPro"/>
</dbReference>
<dbReference type="InterPro" id="IPR011527">
    <property type="entry name" value="ABC1_TM_dom"/>
</dbReference>
<comment type="subcellular location">
    <subcellularLocation>
        <location evidence="1">Cell inner membrane</location>
        <topology evidence="1">Multi-pass membrane protein</topology>
    </subcellularLocation>
</comment>
<feature type="domain" description="ABC transmembrane type-1" evidence="12">
    <location>
        <begin position="53"/>
        <end position="334"/>
    </location>
</feature>
<keyword evidence="3" id="KW-1003">Cell membrane</keyword>
<keyword evidence="5" id="KW-0547">Nucleotide-binding</keyword>
<feature type="transmembrane region" description="Helical" evidence="10">
    <location>
        <begin position="50"/>
        <end position="75"/>
    </location>
</feature>
<reference evidence="13 14" key="1">
    <citation type="submission" date="2019-10" db="EMBL/GenBank/DDBJ databases">
        <title>Rubrobacter sp nov SCSIO 52090 isolated from a deep-sea sediment in the South China Sea.</title>
        <authorList>
            <person name="Chen R.W."/>
        </authorList>
    </citation>
    <scope>NUCLEOTIDE SEQUENCE [LARGE SCALE GENOMIC DNA]</scope>
    <source>
        <strain evidence="13 14">SCSIO 52909</strain>
    </source>
</reference>
<comment type="similarity">
    <text evidence="9">Belongs to the ABC transporter superfamily. Siderophore-Fe(3+) uptake transporter (SIUT) (TC 3.A.1.21) family.</text>
</comment>
<feature type="transmembrane region" description="Helical" evidence="10">
    <location>
        <begin position="271"/>
        <end position="296"/>
    </location>
</feature>
<dbReference type="InterPro" id="IPR039421">
    <property type="entry name" value="Type_1_exporter"/>
</dbReference>
<dbReference type="PANTHER" id="PTHR43394:SF1">
    <property type="entry name" value="ATP-BINDING CASSETTE SUB-FAMILY B MEMBER 10, MITOCHONDRIAL"/>
    <property type="match status" value="1"/>
</dbReference>
<dbReference type="Gene3D" id="3.40.50.300">
    <property type="entry name" value="P-loop containing nucleotide triphosphate hydrolases"/>
    <property type="match status" value="1"/>
</dbReference>
<dbReference type="FunFam" id="3.40.50.300:FF:000221">
    <property type="entry name" value="Multidrug ABC transporter ATP-binding protein"/>
    <property type="match status" value="1"/>
</dbReference>
<dbReference type="SUPFAM" id="SSF90123">
    <property type="entry name" value="ABC transporter transmembrane region"/>
    <property type="match status" value="1"/>
</dbReference>
<keyword evidence="7 10" id="KW-1133">Transmembrane helix</keyword>
<accession>A0A6G8QEH1</accession>
<dbReference type="RefSeq" id="WP_166179434.1">
    <property type="nucleotide sequence ID" value="NZ_CP045119.1"/>
</dbReference>
<evidence type="ECO:0000256" key="10">
    <source>
        <dbReference type="SAM" id="Phobius"/>
    </source>
</evidence>
<evidence type="ECO:0000256" key="6">
    <source>
        <dbReference type="ARBA" id="ARBA00022840"/>
    </source>
</evidence>
<dbReference type="PROSITE" id="PS50929">
    <property type="entry name" value="ABC_TM1F"/>
    <property type="match status" value="1"/>
</dbReference>
<feature type="transmembrane region" description="Helical" evidence="10">
    <location>
        <begin position="302"/>
        <end position="319"/>
    </location>
</feature>
<evidence type="ECO:0000256" key="5">
    <source>
        <dbReference type="ARBA" id="ARBA00022741"/>
    </source>
</evidence>
<evidence type="ECO:0000313" key="13">
    <source>
        <dbReference type="EMBL" id="QIN84843.1"/>
    </source>
</evidence>
<evidence type="ECO:0000256" key="8">
    <source>
        <dbReference type="ARBA" id="ARBA00023136"/>
    </source>
</evidence>
<keyword evidence="14" id="KW-1185">Reference proteome</keyword>
<keyword evidence="6 13" id="KW-0067">ATP-binding</keyword>
<dbReference type="KEGG" id="rub:GBA63_20995"/>
<dbReference type="Proteomes" id="UP000501452">
    <property type="component" value="Chromosome"/>
</dbReference>
<feature type="domain" description="ABC transporter" evidence="11">
    <location>
        <begin position="368"/>
        <end position="603"/>
    </location>
</feature>
<dbReference type="InterPro" id="IPR017871">
    <property type="entry name" value="ABC_transporter-like_CS"/>
</dbReference>
<dbReference type="SUPFAM" id="SSF52540">
    <property type="entry name" value="P-loop containing nucleoside triphosphate hydrolases"/>
    <property type="match status" value="1"/>
</dbReference>
<dbReference type="AlphaFoldDB" id="A0A6G8QEH1"/>
<dbReference type="InterPro" id="IPR036640">
    <property type="entry name" value="ABC1_TM_sf"/>
</dbReference>
<dbReference type="InterPro" id="IPR003593">
    <property type="entry name" value="AAA+_ATPase"/>
</dbReference>
<dbReference type="SMART" id="SM00382">
    <property type="entry name" value="AAA"/>
    <property type="match status" value="1"/>
</dbReference>
<dbReference type="CDD" id="cd18564">
    <property type="entry name" value="ABC_6TM_exporter_like"/>
    <property type="match status" value="1"/>
</dbReference>
<dbReference type="InterPro" id="IPR003439">
    <property type="entry name" value="ABC_transporter-like_ATP-bd"/>
</dbReference>
<organism evidence="13 14">
    <name type="scientific">Rubrobacter tropicus</name>
    <dbReference type="NCBI Taxonomy" id="2653851"/>
    <lineage>
        <taxon>Bacteria</taxon>
        <taxon>Bacillati</taxon>
        <taxon>Actinomycetota</taxon>
        <taxon>Rubrobacteria</taxon>
        <taxon>Rubrobacterales</taxon>
        <taxon>Rubrobacteraceae</taxon>
        <taxon>Rubrobacter</taxon>
    </lineage>
</organism>
<evidence type="ECO:0000256" key="1">
    <source>
        <dbReference type="ARBA" id="ARBA00004429"/>
    </source>
</evidence>
<dbReference type="PROSITE" id="PS50893">
    <property type="entry name" value="ABC_TRANSPORTER_2"/>
    <property type="match status" value="1"/>
</dbReference>
<sequence>MRLVKGLREAFRRLVAGAGEGESVVAAAPVVPVGEVFRRFWPHARPYRRWLPLVLFFVALGPAIEAATIWMYKILVDEVLVPRDFGLLIWVLLAYAGLQLAEGIVTFCDEYLSDWVGGRFIVSLRTEFFAHLHKLSLAFFDRERLGDVMSRVTDDVEEIEDLMLSGMASAISYVFQLLFFTAALFYLNWQLALVSLFVVPLFWLTARHFSRKIKTAAREERRRSGSIGAVAEESLSNAALVQAYNRQEEEVARFHRENEGSFRAQMAATRLGSLFAPLINMIELAGVIVVIAFGAYQLSQGRLTIGGLLVFMVFLGQLYSPIRGISSLLTSFYSASAGAERIIEFLDEEPSVTEREDAVELRAKEGRVEFDAVSFRYPDARKPALEDVSFSVGPGETLALVGPSGAGKSTVAKMMLRFYDPDSGSVRLDGHDLRTLTLRSLRENVALLLQETLVFDGTVRENIAYGKPGATDDEVEAAAKAADANDFIRALPEGYDTSVGQKGRLLSGGQRQRIAIARAMIRDAGVLVLDEPTTGLDAESSEKVMRPLRRLMSGRATVVISHNLMTVREATEIVVLEDGRATERGSHADLLEREGSYARLYKLHHPDATERLVGP</sequence>
<evidence type="ECO:0000313" key="14">
    <source>
        <dbReference type="Proteomes" id="UP000501452"/>
    </source>
</evidence>
<dbReference type="GO" id="GO:0005524">
    <property type="term" value="F:ATP binding"/>
    <property type="evidence" value="ECO:0007669"/>
    <property type="project" value="UniProtKB-KW"/>
</dbReference>
<evidence type="ECO:0000256" key="2">
    <source>
        <dbReference type="ARBA" id="ARBA00022448"/>
    </source>
</evidence>
<feature type="transmembrane region" description="Helical" evidence="10">
    <location>
        <begin position="173"/>
        <end position="204"/>
    </location>
</feature>
<evidence type="ECO:0000259" key="11">
    <source>
        <dbReference type="PROSITE" id="PS50893"/>
    </source>
</evidence>
<dbReference type="PANTHER" id="PTHR43394">
    <property type="entry name" value="ATP-DEPENDENT PERMEASE MDL1, MITOCHONDRIAL"/>
    <property type="match status" value="1"/>
</dbReference>
<evidence type="ECO:0000256" key="7">
    <source>
        <dbReference type="ARBA" id="ARBA00022989"/>
    </source>
</evidence>
<evidence type="ECO:0000256" key="4">
    <source>
        <dbReference type="ARBA" id="ARBA00022692"/>
    </source>
</evidence>
<dbReference type="Pfam" id="PF00664">
    <property type="entry name" value="ABC_membrane"/>
    <property type="match status" value="1"/>
</dbReference>
<evidence type="ECO:0000256" key="3">
    <source>
        <dbReference type="ARBA" id="ARBA00022475"/>
    </source>
</evidence>
<protein>
    <submittedName>
        <fullName evidence="13">ATP-binding cassette domain-containing protein</fullName>
    </submittedName>
</protein>
<dbReference type="Gene3D" id="1.20.1560.10">
    <property type="entry name" value="ABC transporter type 1, transmembrane domain"/>
    <property type="match status" value="1"/>
</dbReference>
<dbReference type="EMBL" id="CP045119">
    <property type="protein sequence ID" value="QIN84843.1"/>
    <property type="molecule type" value="Genomic_DNA"/>
</dbReference>
<feature type="transmembrane region" description="Helical" evidence="10">
    <location>
        <begin position="87"/>
        <end position="107"/>
    </location>
</feature>
<keyword evidence="4 10" id="KW-0812">Transmembrane</keyword>
<keyword evidence="8 10" id="KW-0472">Membrane</keyword>
<gene>
    <name evidence="13" type="ORF">GBA63_20995</name>
</gene>
<dbReference type="Pfam" id="PF00005">
    <property type="entry name" value="ABC_tran"/>
    <property type="match status" value="1"/>
</dbReference>
<name>A0A6G8QEH1_9ACTN</name>